<name>A0A1F5WNV2_9BACT</name>
<dbReference type="SUPFAM" id="SSF55811">
    <property type="entry name" value="Nudix"/>
    <property type="match status" value="1"/>
</dbReference>
<sequence length="233" mass="26287">MGALKKIYGLPVMNLQNFSGLMRARKVASFRKLTKTISFEEYLKNELTQDEKKELRFAPKTEVVKFRDPNGNTFTGFRSAHKSGVLIFALLPGNLLPICAEFRHGSEKVVLNLPAGLIEPTDANPKVAAKREFREEIGITLKKLIPLNSGGVPIDARVSTRKNFFFLGMPALPLKVKKQRLEKSEFAARFLIHIDHWLALMKLGIVDDCSMAATLLALKKLKSETLHFIRKIR</sequence>
<comment type="caution">
    <text evidence="2">The sequence shown here is derived from an EMBL/GenBank/DDBJ whole genome shotgun (WGS) entry which is preliminary data.</text>
</comment>
<evidence type="ECO:0000259" key="1">
    <source>
        <dbReference type="PROSITE" id="PS51462"/>
    </source>
</evidence>
<gene>
    <name evidence="2" type="ORF">A3F23_00340</name>
</gene>
<feature type="domain" description="Nudix hydrolase" evidence="1">
    <location>
        <begin position="80"/>
        <end position="219"/>
    </location>
</feature>
<dbReference type="InterPro" id="IPR015797">
    <property type="entry name" value="NUDIX_hydrolase-like_dom_sf"/>
</dbReference>
<organism evidence="2 3">
    <name type="scientific">Candidatus Giovannonibacteria bacterium RIFCSPHIGHO2_12_FULL_43_15</name>
    <dbReference type="NCBI Taxonomy" id="1798341"/>
    <lineage>
        <taxon>Bacteria</taxon>
        <taxon>Candidatus Giovannoniibacteriota</taxon>
    </lineage>
</organism>
<evidence type="ECO:0000313" key="3">
    <source>
        <dbReference type="Proteomes" id="UP000177723"/>
    </source>
</evidence>
<dbReference type="AlphaFoldDB" id="A0A1F5WNV2"/>
<dbReference type="InterPro" id="IPR000086">
    <property type="entry name" value="NUDIX_hydrolase_dom"/>
</dbReference>
<reference evidence="2 3" key="1">
    <citation type="journal article" date="2016" name="Nat. Commun.">
        <title>Thousands of microbial genomes shed light on interconnected biogeochemical processes in an aquifer system.</title>
        <authorList>
            <person name="Anantharaman K."/>
            <person name="Brown C.T."/>
            <person name="Hug L.A."/>
            <person name="Sharon I."/>
            <person name="Castelle C.J."/>
            <person name="Probst A.J."/>
            <person name="Thomas B.C."/>
            <person name="Singh A."/>
            <person name="Wilkins M.J."/>
            <person name="Karaoz U."/>
            <person name="Brodie E.L."/>
            <person name="Williams K.H."/>
            <person name="Hubbard S.S."/>
            <person name="Banfield J.F."/>
        </authorList>
    </citation>
    <scope>NUCLEOTIDE SEQUENCE [LARGE SCALE GENOMIC DNA]</scope>
</reference>
<dbReference type="Gene3D" id="3.90.79.10">
    <property type="entry name" value="Nucleoside Triphosphate Pyrophosphohydrolase"/>
    <property type="match status" value="1"/>
</dbReference>
<proteinExistence type="predicted"/>
<dbReference type="EMBL" id="MFHT01000020">
    <property type="protein sequence ID" value="OGF77382.1"/>
    <property type="molecule type" value="Genomic_DNA"/>
</dbReference>
<dbReference type="PROSITE" id="PS51462">
    <property type="entry name" value="NUDIX"/>
    <property type="match status" value="1"/>
</dbReference>
<evidence type="ECO:0000313" key="2">
    <source>
        <dbReference type="EMBL" id="OGF77382.1"/>
    </source>
</evidence>
<protein>
    <recommendedName>
        <fullName evidence="1">Nudix hydrolase domain-containing protein</fullName>
    </recommendedName>
</protein>
<dbReference type="CDD" id="cd03424">
    <property type="entry name" value="NUDIX_ADPRase_Nudt5_UGPPase_Nudt14"/>
    <property type="match status" value="1"/>
</dbReference>
<dbReference type="Proteomes" id="UP000177723">
    <property type="component" value="Unassembled WGS sequence"/>
</dbReference>
<accession>A0A1F5WNV2</accession>
<dbReference type="Pfam" id="PF00293">
    <property type="entry name" value="NUDIX"/>
    <property type="match status" value="1"/>
</dbReference>